<dbReference type="Gene3D" id="3.40.630.10">
    <property type="entry name" value="Zn peptidases"/>
    <property type="match status" value="1"/>
</dbReference>
<evidence type="ECO:0000313" key="4">
    <source>
        <dbReference type="Proteomes" id="UP000019151"/>
    </source>
</evidence>
<evidence type="ECO:0000313" key="3">
    <source>
        <dbReference type="EMBL" id="AHG89985.1"/>
    </source>
</evidence>
<dbReference type="SMART" id="SM00228">
    <property type="entry name" value="PDZ"/>
    <property type="match status" value="1"/>
</dbReference>
<dbReference type="KEGG" id="gba:J421_2448"/>
<dbReference type="AlphaFoldDB" id="W0RI24"/>
<dbReference type="GO" id="GO:0006508">
    <property type="term" value="P:proteolysis"/>
    <property type="evidence" value="ECO:0007669"/>
    <property type="project" value="InterPro"/>
</dbReference>
<dbReference type="PROSITE" id="PS51257">
    <property type="entry name" value="PROKAR_LIPOPROTEIN"/>
    <property type="match status" value="1"/>
</dbReference>
<dbReference type="PROSITE" id="PS50106">
    <property type="entry name" value="PDZ"/>
    <property type="match status" value="1"/>
</dbReference>
<dbReference type="STRING" id="861299.J421_2448"/>
<dbReference type="SUPFAM" id="SSF53187">
    <property type="entry name" value="Zn-dependent exopeptidases"/>
    <property type="match status" value="1"/>
</dbReference>
<dbReference type="HOGENOM" id="CLU_019932_1_1_0"/>
<feature type="signal peptide" evidence="1">
    <location>
        <begin position="1"/>
        <end position="28"/>
    </location>
</feature>
<evidence type="ECO:0000256" key="1">
    <source>
        <dbReference type="SAM" id="SignalP"/>
    </source>
</evidence>
<organism evidence="3 4">
    <name type="scientific">Gemmatirosa kalamazoonensis</name>
    <dbReference type="NCBI Taxonomy" id="861299"/>
    <lineage>
        <taxon>Bacteria</taxon>
        <taxon>Pseudomonadati</taxon>
        <taxon>Gemmatimonadota</taxon>
        <taxon>Gemmatimonadia</taxon>
        <taxon>Gemmatimonadales</taxon>
        <taxon>Gemmatimonadaceae</taxon>
        <taxon>Gemmatirosa</taxon>
    </lineage>
</organism>
<dbReference type="SUPFAM" id="SSF50156">
    <property type="entry name" value="PDZ domain-like"/>
    <property type="match status" value="1"/>
</dbReference>
<dbReference type="Pfam" id="PF13180">
    <property type="entry name" value="PDZ_2"/>
    <property type="match status" value="1"/>
</dbReference>
<name>W0RI24_9BACT</name>
<dbReference type="RefSeq" id="WP_148306287.1">
    <property type="nucleotide sequence ID" value="NZ_CP007128.1"/>
</dbReference>
<dbReference type="FunCoup" id="W0RI24">
    <property type="interactions" value="38"/>
</dbReference>
<dbReference type="PANTHER" id="PTHR12147:SF26">
    <property type="entry name" value="PEPTIDASE M28 DOMAIN-CONTAINING PROTEIN"/>
    <property type="match status" value="1"/>
</dbReference>
<feature type="domain" description="PDZ" evidence="2">
    <location>
        <begin position="347"/>
        <end position="403"/>
    </location>
</feature>
<accession>W0RI24</accession>
<dbReference type="Pfam" id="PF04389">
    <property type="entry name" value="Peptidase_M28"/>
    <property type="match status" value="1"/>
</dbReference>
<keyword evidence="4" id="KW-1185">Reference proteome</keyword>
<keyword evidence="1" id="KW-0732">Signal</keyword>
<dbReference type="GO" id="GO:0008235">
    <property type="term" value="F:metalloexopeptidase activity"/>
    <property type="evidence" value="ECO:0007669"/>
    <property type="project" value="InterPro"/>
</dbReference>
<evidence type="ECO:0000259" key="2">
    <source>
        <dbReference type="PROSITE" id="PS50106"/>
    </source>
</evidence>
<dbReference type="Proteomes" id="UP000019151">
    <property type="component" value="Chromosome"/>
</dbReference>
<feature type="chain" id="PRO_5004794405" evidence="1">
    <location>
        <begin position="29"/>
        <end position="432"/>
    </location>
</feature>
<dbReference type="Gene3D" id="2.30.42.10">
    <property type="match status" value="1"/>
</dbReference>
<protein>
    <submittedName>
        <fullName evidence="3">Peptidase M28</fullName>
    </submittedName>
</protein>
<dbReference type="InterPro" id="IPR001478">
    <property type="entry name" value="PDZ"/>
</dbReference>
<dbReference type="InterPro" id="IPR045175">
    <property type="entry name" value="M28_fam"/>
</dbReference>
<gene>
    <name evidence="3" type="ORF">J421_2448</name>
</gene>
<dbReference type="eggNOG" id="COG2234">
    <property type="taxonomic scope" value="Bacteria"/>
</dbReference>
<dbReference type="OrthoDB" id="9762302at2"/>
<proteinExistence type="predicted"/>
<reference evidence="3 4" key="1">
    <citation type="journal article" date="2014" name="Genome Announc.">
        <title>Genome Sequence and Methylome of Soil Bacterium Gemmatirosa kalamazoonensis KBS708T, a Member of the Rarely Cultivated Gemmatimonadetes Phylum.</title>
        <authorList>
            <person name="Debruyn J.M."/>
            <person name="Radosevich M."/>
            <person name="Wommack K.E."/>
            <person name="Polson S.W."/>
            <person name="Hauser L.J."/>
            <person name="Fawaz M.N."/>
            <person name="Korlach J."/>
            <person name="Tsai Y.C."/>
        </authorList>
    </citation>
    <scope>NUCLEOTIDE SEQUENCE [LARGE SCALE GENOMIC DNA]</scope>
    <source>
        <strain evidence="3 4">KBS708</strain>
    </source>
</reference>
<dbReference type="InterPro" id="IPR036034">
    <property type="entry name" value="PDZ_sf"/>
</dbReference>
<dbReference type="eggNOG" id="COG0265">
    <property type="taxonomic scope" value="Bacteria"/>
</dbReference>
<dbReference type="InParanoid" id="W0RI24"/>
<dbReference type="EMBL" id="CP007128">
    <property type="protein sequence ID" value="AHG89985.1"/>
    <property type="molecule type" value="Genomic_DNA"/>
</dbReference>
<sequence length="432" mass="45027">MSPMTFRRLGGRGAAAAAAILLAACRTAGTPGGARGAPSTADAARIHADVAYLADDRLEGRLAGSPGNDSAAAYIARRFRALGLSTVEQRFTAQVAAFAHAGRSPELTSQNVVAIVPGRDPALRGQSVVIGAHYDHLGRDRLFASDTGTAIRNGADDNASGTAAVLELARLLAAHPPRRSVLLVAFSGEEEGALGSQWFVDHPPVPLDSVVAMLNFDMVGRLANDKLLVYGVGTAPELPGLVDSLNAAGPRLALKTLPDGVGPSDHAPFYLKELPVLHFFTDVHPDYHAAGDDVEKINAPGEARVVDLGHAIARAIADRPGRLTFTPTATTQRMASDPTAGPRPWFGSIPDMGSDAAGMRLTGVTPGSPADKGGVKAGDVVVQFGDRVVTDLYSYTDALNAYKPGDVVRVVVQRGTMGERVTLTVTLGKRGE</sequence>
<dbReference type="InterPro" id="IPR007484">
    <property type="entry name" value="Peptidase_M28"/>
</dbReference>
<dbReference type="PANTHER" id="PTHR12147">
    <property type="entry name" value="METALLOPEPTIDASE M28 FAMILY MEMBER"/>
    <property type="match status" value="1"/>
</dbReference>